<feature type="compositionally biased region" description="Basic residues" evidence="1">
    <location>
        <begin position="97"/>
        <end position="115"/>
    </location>
</feature>
<feature type="compositionally biased region" description="Pro residues" evidence="1">
    <location>
        <begin position="189"/>
        <end position="199"/>
    </location>
</feature>
<name>A0A6J4UW63_9BACT</name>
<feature type="compositionally biased region" description="Low complexity" evidence="1">
    <location>
        <begin position="84"/>
        <end position="95"/>
    </location>
</feature>
<feature type="compositionally biased region" description="Basic and acidic residues" evidence="1">
    <location>
        <begin position="353"/>
        <end position="363"/>
    </location>
</feature>
<feature type="non-terminal residue" evidence="2">
    <location>
        <position position="1"/>
    </location>
</feature>
<feature type="compositionally biased region" description="Basic residues" evidence="1">
    <location>
        <begin position="285"/>
        <end position="294"/>
    </location>
</feature>
<evidence type="ECO:0000256" key="1">
    <source>
        <dbReference type="SAM" id="MobiDB-lite"/>
    </source>
</evidence>
<dbReference type="GO" id="GO:0016757">
    <property type="term" value="F:glycosyltransferase activity"/>
    <property type="evidence" value="ECO:0007669"/>
    <property type="project" value="UniProtKB-KW"/>
</dbReference>
<feature type="compositionally biased region" description="Low complexity" evidence="1">
    <location>
        <begin position="324"/>
        <end position="352"/>
    </location>
</feature>
<dbReference type="EC" id="2.4.2.8" evidence="2"/>
<reference evidence="2" key="1">
    <citation type="submission" date="2020-02" db="EMBL/GenBank/DDBJ databases">
        <authorList>
            <person name="Meier V. D."/>
        </authorList>
    </citation>
    <scope>NUCLEOTIDE SEQUENCE</scope>
    <source>
        <strain evidence="2">AVDCRST_MAG73</strain>
    </source>
</reference>
<gene>
    <name evidence="2" type="ORF">AVDCRST_MAG73-3763</name>
</gene>
<dbReference type="EMBL" id="CADCWE010000248">
    <property type="protein sequence ID" value="CAA9561664.1"/>
    <property type="molecule type" value="Genomic_DNA"/>
</dbReference>
<feature type="compositionally biased region" description="Low complexity" evidence="1">
    <location>
        <begin position="295"/>
        <end position="311"/>
    </location>
</feature>
<feature type="compositionally biased region" description="Basic and acidic residues" evidence="1">
    <location>
        <begin position="31"/>
        <end position="51"/>
    </location>
</feature>
<accession>A0A6J4UW63</accession>
<feature type="compositionally biased region" description="Low complexity" evidence="1">
    <location>
        <begin position="366"/>
        <end position="387"/>
    </location>
</feature>
<organism evidence="2">
    <name type="scientific">uncultured Thermomicrobiales bacterium</name>
    <dbReference type="NCBI Taxonomy" id="1645740"/>
    <lineage>
        <taxon>Bacteria</taxon>
        <taxon>Pseudomonadati</taxon>
        <taxon>Thermomicrobiota</taxon>
        <taxon>Thermomicrobia</taxon>
        <taxon>Thermomicrobiales</taxon>
        <taxon>environmental samples</taxon>
    </lineage>
</organism>
<keyword evidence="2" id="KW-0328">Glycosyltransferase</keyword>
<feature type="compositionally biased region" description="Gly residues" evidence="1">
    <location>
        <begin position="389"/>
        <end position="399"/>
    </location>
</feature>
<sequence length="399" mass="41514">VGDRRLYFPSPRLPVLFRPPPCARMGSSPRATDDPRRPRTWRRNDAGEARGRRGGCGHGWGENDRRRVPEWGPRSRVPTGGGRPASLAAAAAGGALRRGRLRPPGRGRLRPHPHLLPRAVGVRADRVRARPGGGRASDAGLHPRLLPSRPAPLRRTDDDAAAAGDAQEPQGAALARVVPQRPDQTPLPSGLPPAAPLLPAPSARPGAAPAVPPGRDPVHRSRDPGAGGRAGGDHRRRLGRVPTARHPAPPAAGRGRWRRGILGPPGDGAGRARRGLRDGQARGHALPRQRRRLPGSRPARTARGSGRAAGAAGRGRGQHRPQSALPDRLAAAAAGGRGLGLRPARPAGGPPLRRADPLRRLRSAEPGAGRLRPAPAAAVPGAAVHRAAGGRGRSGGRGV</sequence>
<proteinExistence type="predicted"/>
<feature type="non-terminal residue" evidence="2">
    <location>
        <position position="399"/>
    </location>
</feature>
<dbReference type="AlphaFoldDB" id="A0A6J4UW63"/>
<feature type="compositionally biased region" description="Low complexity" evidence="1">
    <location>
        <begin position="142"/>
        <end position="153"/>
    </location>
</feature>
<feature type="compositionally biased region" description="Low complexity" evidence="1">
    <location>
        <begin position="161"/>
        <end position="173"/>
    </location>
</feature>
<feature type="compositionally biased region" description="Low complexity" evidence="1">
    <location>
        <begin position="200"/>
        <end position="209"/>
    </location>
</feature>
<protein>
    <submittedName>
        <fullName evidence="2">Hypoxanthine-guanine phosphoribosyltransferase</fullName>
        <ecNumber evidence="2">2.4.2.8</ecNumber>
    </submittedName>
</protein>
<keyword evidence="2" id="KW-0808">Transferase</keyword>
<evidence type="ECO:0000313" key="2">
    <source>
        <dbReference type="EMBL" id="CAA9561664.1"/>
    </source>
</evidence>
<feature type="region of interest" description="Disordered" evidence="1">
    <location>
        <begin position="1"/>
        <end position="399"/>
    </location>
</feature>
<feature type="compositionally biased region" description="Low complexity" evidence="1">
    <location>
        <begin position="240"/>
        <end position="262"/>
    </location>
</feature>